<protein>
    <recommendedName>
        <fullName evidence="7">Acyl-CoA thioesterase II</fullName>
    </recommendedName>
</protein>
<dbReference type="InterPro" id="IPR049450">
    <property type="entry name" value="ACOT8-like_C"/>
</dbReference>
<name>A0AAW0FNQ4_9APHY</name>
<evidence type="ECO:0000256" key="2">
    <source>
        <dbReference type="ARBA" id="ARBA00022801"/>
    </source>
</evidence>
<dbReference type="InterPro" id="IPR049449">
    <property type="entry name" value="TesB_ACOT8-like_N"/>
</dbReference>
<dbReference type="CDD" id="cd03445">
    <property type="entry name" value="Thioesterase_II_repeat2"/>
    <property type="match status" value="1"/>
</dbReference>
<evidence type="ECO:0000313" key="6">
    <source>
        <dbReference type="Proteomes" id="UP001385951"/>
    </source>
</evidence>
<dbReference type="AlphaFoldDB" id="A0AAW0FNQ4"/>
<dbReference type="SUPFAM" id="SSF54637">
    <property type="entry name" value="Thioesterase/thiol ester dehydrase-isomerase"/>
    <property type="match status" value="2"/>
</dbReference>
<dbReference type="GO" id="GO:0005782">
    <property type="term" value="C:peroxisomal matrix"/>
    <property type="evidence" value="ECO:0007669"/>
    <property type="project" value="UniProtKB-SubCell"/>
</dbReference>
<evidence type="ECO:0000259" key="4">
    <source>
        <dbReference type="Pfam" id="PF20789"/>
    </source>
</evidence>
<dbReference type="InterPro" id="IPR042171">
    <property type="entry name" value="Acyl-CoA_hotdog"/>
</dbReference>
<proteinExistence type="inferred from homology"/>
<reference evidence="5 6" key="1">
    <citation type="submission" date="2022-09" db="EMBL/GenBank/DDBJ databases">
        <authorList>
            <person name="Palmer J.M."/>
        </authorList>
    </citation>
    <scope>NUCLEOTIDE SEQUENCE [LARGE SCALE GENOMIC DNA]</scope>
    <source>
        <strain evidence="5 6">DSM 7382</strain>
    </source>
</reference>
<evidence type="ECO:0000313" key="5">
    <source>
        <dbReference type="EMBL" id="KAK7679884.1"/>
    </source>
</evidence>
<dbReference type="InterPro" id="IPR029069">
    <property type="entry name" value="HotDog_dom_sf"/>
</dbReference>
<dbReference type="GO" id="GO:0009062">
    <property type="term" value="P:fatty acid catabolic process"/>
    <property type="evidence" value="ECO:0007669"/>
    <property type="project" value="TreeGrafter"/>
</dbReference>
<dbReference type="InterPro" id="IPR003703">
    <property type="entry name" value="Acyl_CoA_thio"/>
</dbReference>
<dbReference type="GO" id="GO:0047617">
    <property type="term" value="F:fatty acyl-CoA hydrolase activity"/>
    <property type="evidence" value="ECO:0007669"/>
    <property type="project" value="InterPro"/>
</dbReference>
<feature type="domain" description="Acyl-CoA thioesterase-like C-terminal" evidence="4">
    <location>
        <begin position="204"/>
        <end position="329"/>
    </location>
</feature>
<sequence>MFDFQEAFRVIKVDENNYVGAHKLLLPVPGARGVYGGHMVAQTLLVGIELAPGFIPELFHAYFVKPGKPKIPMSYRVTKLHEGNTITQRWIEAHQEGKVVFNAMIAFIKPGTRRKTENIEFQQAPTRLYNEYKNIDELNIVEHTDYIRSAYLNEFKDFKLCPEEYNQSALQRWITVWGGINQGGNPNSSKSSEETIKSNRKSFNDAKFNYVGLADLSDTAILTTMARVLHLDWNPTVDNPYQEYDEHRDALKQLMNTSLNMLHLFHYNAMSLDHHIYFHCDEWDSFDISKNWLACCYQWKVLLNNRALLRGYMYDDKGKVVATIIQEGLTYLTDGVFDKARL</sequence>
<dbReference type="CDD" id="cd03444">
    <property type="entry name" value="Thioesterase_II_repeat1"/>
    <property type="match status" value="1"/>
</dbReference>
<evidence type="ECO:0000256" key="1">
    <source>
        <dbReference type="ARBA" id="ARBA00006538"/>
    </source>
</evidence>
<dbReference type="PANTHER" id="PTHR11066:SF34">
    <property type="entry name" value="ACYL-COENZYME A THIOESTERASE 8"/>
    <property type="match status" value="1"/>
</dbReference>
<dbReference type="GO" id="GO:0006637">
    <property type="term" value="P:acyl-CoA metabolic process"/>
    <property type="evidence" value="ECO:0007669"/>
    <property type="project" value="InterPro"/>
</dbReference>
<gene>
    <name evidence="5" type="ORF">QCA50_017043</name>
</gene>
<comment type="similarity">
    <text evidence="1">Belongs to the C/M/P thioester hydrolase family.</text>
</comment>
<dbReference type="EMBL" id="JASBNA010000054">
    <property type="protein sequence ID" value="KAK7679884.1"/>
    <property type="molecule type" value="Genomic_DNA"/>
</dbReference>
<dbReference type="PANTHER" id="PTHR11066">
    <property type="entry name" value="ACYL-COA THIOESTERASE"/>
    <property type="match status" value="1"/>
</dbReference>
<accession>A0AAW0FNQ4</accession>
<dbReference type="Proteomes" id="UP001385951">
    <property type="component" value="Unassembled WGS sequence"/>
</dbReference>
<evidence type="ECO:0000259" key="3">
    <source>
        <dbReference type="Pfam" id="PF13622"/>
    </source>
</evidence>
<organism evidence="5 6">
    <name type="scientific">Cerrena zonata</name>
    <dbReference type="NCBI Taxonomy" id="2478898"/>
    <lineage>
        <taxon>Eukaryota</taxon>
        <taxon>Fungi</taxon>
        <taxon>Dikarya</taxon>
        <taxon>Basidiomycota</taxon>
        <taxon>Agaricomycotina</taxon>
        <taxon>Agaricomycetes</taxon>
        <taxon>Polyporales</taxon>
        <taxon>Cerrenaceae</taxon>
        <taxon>Cerrena</taxon>
    </lineage>
</organism>
<keyword evidence="6" id="KW-1185">Reference proteome</keyword>
<dbReference type="Pfam" id="PF20789">
    <property type="entry name" value="4HBT_3C"/>
    <property type="match status" value="1"/>
</dbReference>
<dbReference type="Gene3D" id="2.40.160.210">
    <property type="entry name" value="Acyl-CoA thioesterase, double hotdog domain"/>
    <property type="match status" value="1"/>
</dbReference>
<comment type="caution">
    <text evidence="5">The sequence shown here is derived from an EMBL/GenBank/DDBJ whole genome shotgun (WGS) entry which is preliminary data.</text>
</comment>
<keyword evidence="2" id="KW-0378">Hydrolase</keyword>
<dbReference type="Pfam" id="PF13622">
    <property type="entry name" value="4HBT_3"/>
    <property type="match status" value="1"/>
</dbReference>
<evidence type="ECO:0008006" key="7">
    <source>
        <dbReference type="Google" id="ProtNLM"/>
    </source>
</evidence>
<feature type="domain" description="Acyl-CoA thioesterase-like N-terminal HotDog" evidence="3">
    <location>
        <begin position="30"/>
        <end position="107"/>
    </location>
</feature>